<feature type="region of interest" description="Disordered" evidence="1">
    <location>
        <begin position="151"/>
        <end position="191"/>
    </location>
</feature>
<protein>
    <submittedName>
        <fullName evidence="2">Uncharacterized protein</fullName>
    </submittedName>
</protein>
<evidence type="ECO:0000256" key="1">
    <source>
        <dbReference type="SAM" id="MobiDB-lite"/>
    </source>
</evidence>
<gene>
    <name evidence="2" type="ORF">VFH_III004680</name>
</gene>
<sequence>MVRAGKHGHCIGGRRSAFYLGSALTYQKAYFTNKGKVVSREPCNLAVPGNRPHRPGFQLTIEAIERVPNADEGYRLSVDAEPTSLSSVREGRTCCLLAISPRSCTARSSSPASPFPLSPFVLPSKSRMEYSQVVRHRFLVPACKVPEPSPGGMHGSLALHGTGVRSPPPSNLTLPRSPYELELRSPGAKRF</sequence>
<evidence type="ECO:0000313" key="2">
    <source>
        <dbReference type="EMBL" id="CAI8601646.1"/>
    </source>
</evidence>
<evidence type="ECO:0000313" key="3">
    <source>
        <dbReference type="Proteomes" id="UP001157006"/>
    </source>
</evidence>
<organism evidence="2 3">
    <name type="scientific">Vicia faba</name>
    <name type="common">Broad bean</name>
    <name type="synonym">Faba vulgaris</name>
    <dbReference type="NCBI Taxonomy" id="3906"/>
    <lineage>
        <taxon>Eukaryota</taxon>
        <taxon>Viridiplantae</taxon>
        <taxon>Streptophyta</taxon>
        <taxon>Embryophyta</taxon>
        <taxon>Tracheophyta</taxon>
        <taxon>Spermatophyta</taxon>
        <taxon>Magnoliopsida</taxon>
        <taxon>eudicotyledons</taxon>
        <taxon>Gunneridae</taxon>
        <taxon>Pentapetalae</taxon>
        <taxon>rosids</taxon>
        <taxon>fabids</taxon>
        <taxon>Fabales</taxon>
        <taxon>Fabaceae</taxon>
        <taxon>Papilionoideae</taxon>
        <taxon>50 kb inversion clade</taxon>
        <taxon>NPAAA clade</taxon>
        <taxon>Hologalegina</taxon>
        <taxon>IRL clade</taxon>
        <taxon>Fabeae</taxon>
        <taxon>Vicia</taxon>
    </lineage>
</organism>
<accession>A0AAV0ZT38</accession>
<proteinExistence type="predicted"/>
<dbReference type="AlphaFoldDB" id="A0AAV0ZT38"/>
<dbReference type="EMBL" id="OX451738">
    <property type="protein sequence ID" value="CAI8601646.1"/>
    <property type="molecule type" value="Genomic_DNA"/>
</dbReference>
<reference evidence="2 3" key="1">
    <citation type="submission" date="2023-01" db="EMBL/GenBank/DDBJ databases">
        <authorList>
            <person name="Kreplak J."/>
        </authorList>
    </citation>
    <scope>NUCLEOTIDE SEQUENCE [LARGE SCALE GENOMIC DNA]</scope>
</reference>
<dbReference type="Proteomes" id="UP001157006">
    <property type="component" value="Chromosome 3"/>
</dbReference>
<keyword evidence="3" id="KW-1185">Reference proteome</keyword>
<name>A0AAV0ZT38_VICFA</name>